<name>A0ACC2HX58_9PLEO</name>
<gene>
    <name evidence="1" type="ORF">OPT61_g9107</name>
</gene>
<sequence length="82" mass="8872">MSSKQESVPSSRTSSVSTSGNTAPTTQSGTSTPLSEGALSSQNANPSAIDREWALEEERRIARLQQAARELGFDLPPRCYRM</sequence>
<evidence type="ECO:0000313" key="1">
    <source>
        <dbReference type="EMBL" id="KAJ8107086.1"/>
    </source>
</evidence>
<organism evidence="1 2">
    <name type="scientific">Boeremia exigua</name>
    <dbReference type="NCBI Taxonomy" id="749465"/>
    <lineage>
        <taxon>Eukaryota</taxon>
        <taxon>Fungi</taxon>
        <taxon>Dikarya</taxon>
        <taxon>Ascomycota</taxon>
        <taxon>Pezizomycotina</taxon>
        <taxon>Dothideomycetes</taxon>
        <taxon>Pleosporomycetidae</taxon>
        <taxon>Pleosporales</taxon>
        <taxon>Pleosporineae</taxon>
        <taxon>Didymellaceae</taxon>
        <taxon>Boeremia</taxon>
    </lineage>
</organism>
<dbReference type="Proteomes" id="UP001153331">
    <property type="component" value="Unassembled WGS sequence"/>
</dbReference>
<dbReference type="EMBL" id="JAPHNI010001006">
    <property type="protein sequence ID" value="KAJ8107086.1"/>
    <property type="molecule type" value="Genomic_DNA"/>
</dbReference>
<evidence type="ECO:0000313" key="2">
    <source>
        <dbReference type="Proteomes" id="UP001153331"/>
    </source>
</evidence>
<reference evidence="1" key="1">
    <citation type="submission" date="2022-11" db="EMBL/GenBank/DDBJ databases">
        <title>Genome Sequence of Boeremia exigua.</title>
        <authorList>
            <person name="Buettner E."/>
        </authorList>
    </citation>
    <scope>NUCLEOTIDE SEQUENCE</scope>
    <source>
        <strain evidence="1">CU02</strain>
    </source>
</reference>
<accession>A0ACC2HX58</accession>
<protein>
    <submittedName>
        <fullName evidence="1">Uncharacterized protein</fullName>
    </submittedName>
</protein>
<comment type="caution">
    <text evidence="1">The sequence shown here is derived from an EMBL/GenBank/DDBJ whole genome shotgun (WGS) entry which is preliminary data.</text>
</comment>
<keyword evidence="2" id="KW-1185">Reference proteome</keyword>
<proteinExistence type="predicted"/>